<name>A0A2P6PQ23_ROSCH</name>
<proteinExistence type="predicted"/>
<gene>
    <name evidence="1" type="ORF">RchiOBHm_Chr6g0267591</name>
</gene>
<protein>
    <submittedName>
        <fullName evidence="1">Uncharacterized protein</fullName>
    </submittedName>
</protein>
<organism evidence="1 2">
    <name type="scientific">Rosa chinensis</name>
    <name type="common">China rose</name>
    <dbReference type="NCBI Taxonomy" id="74649"/>
    <lineage>
        <taxon>Eukaryota</taxon>
        <taxon>Viridiplantae</taxon>
        <taxon>Streptophyta</taxon>
        <taxon>Embryophyta</taxon>
        <taxon>Tracheophyta</taxon>
        <taxon>Spermatophyta</taxon>
        <taxon>Magnoliopsida</taxon>
        <taxon>eudicotyledons</taxon>
        <taxon>Gunneridae</taxon>
        <taxon>Pentapetalae</taxon>
        <taxon>rosids</taxon>
        <taxon>fabids</taxon>
        <taxon>Rosales</taxon>
        <taxon>Rosaceae</taxon>
        <taxon>Rosoideae</taxon>
        <taxon>Rosoideae incertae sedis</taxon>
        <taxon>Rosa</taxon>
    </lineage>
</organism>
<comment type="caution">
    <text evidence="1">The sequence shown here is derived from an EMBL/GenBank/DDBJ whole genome shotgun (WGS) entry which is preliminary data.</text>
</comment>
<dbReference type="Gramene" id="PRQ24002">
    <property type="protein sequence ID" value="PRQ24002"/>
    <property type="gene ID" value="RchiOBHm_Chr6g0267591"/>
</dbReference>
<keyword evidence="2" id="KW-1185">Reference proteome</keyword>
<accession>A0A2P6PQ23</accession>
<dbReference type="AlphaFoldDB" id="A0A2P6PQ23"/>
<reference evidence="1 2" key="1">
    <citation type="journal article" date="2018" name="Nat. Genet.">
        <title>The Rosa genome provides new insights in the design of modern roses.</title>
        <authorList>
            <person name="Bendahmane M."/>
        </authorList>
    </citation>
    <scope>NUCLEOTIDE SEQUENCE [LARGE SCALE GENOMIC DNA]</scope>
    <source>
        <strain evidence="2">cv. Old Blush</strain>
    </source>
</reference>
<sequence>MSVVIGDCDSNWIVSGFHFWLNLQVRRSERELEILKAGSIVRATERETFSSGLLGVN</sequence>
<evidence type="ECO:0000313" key="1">
    <source>
        <dbReference type="EMBL" id="PRQ24002.1"/>
    </source>
</evidence>
<dbReference type="Proteomes" id="UP000238479">
    <property type="component" value="Chromosome 6"/>
</dbReference>
<evidence type="ECO:0000313" key="2">
    <source>
        <dbReference type="Proteomes" id="UP000238479"/>
    </source>
</evidence>
<dbReference type="EMBL" id="PDCK01000044">
    <property type="protein sequence ID" value="PRQ24002.1"/>
    <property type="molecule type" value="Genomic_DNA"/>
</dbReference>